<dbReference type="EMBL" id="JACKWZ010000309">
    <property type="protein sequence ID" value="KAF9409572.1"/>
    <property type="molecule type" value="Genomic_DNA"/>
</dbReference>
<feature type="transmembrane region" description="Helical" evidence="1">
    <location>
        <begin position="23"/>
        <end position="45"/>
    </location>
</feature>
<name>A0A835L4Y6_SPOEX</name>
<evidence type="ECO:0000256" key="1">
    <source>
        <dbReference type="SAM" id="Phobius"/>
    </source>
</evidence>
<evidence type="ECO:0000313" key="2">
    <source>
        <dbReference type="EMBL" id="KAF9409572.1"/>
    </source>
</evidence>
<organism evidence="2 3">
    <name type="scientific">Spodoptera exigua</name>
    <name type="common">Beet armyworm</name>
    <name type="synonym">Noctua fulgens</name>
    <dbReference type="NCBI Taxonomy" id="7107"/>
    <lineage>
        <taxon>Eukaryota</taxon>
        <taxon>Metazoa</taxon>
        <taxon>Ecdysozoa</taxon>
        <taxon>Arthropoda</taxon>
        <taxon>Hexapoda</taxon>
        <taxon>Insecta</taxon>
        <taxon>Pterygota</taxon>
        <taxon>Neoptera</taxon>
        <taxon>Endopterygota</taxon>
        <taxon>Lepidoptera</taxon>
        <taxon>Glossata</taxon>
        <taxon>Ditrysia</taxon>
        <taxon>Noctuoidea</taxon>
        <taxon>Noctuidae</taxon>
        <taxon>Amphipyrinae</taxon>
        <taxon>Spodoptera</taxon>
    </lineage>
</organism>
<accession>A0A835L4Y6</accession>
<comment type="caution">
    <text evidence="2">The sequence shown here is derived from an EMBL/GenBank/DDBJ whole genome shotgun (WGS) entry which is preliminary data.</text>
</comment>
<keyword evidence="1" id="KW-0812">Transmembrane</keyword>
<evidence type="ECO:0000313" key="3">
    <source>
        <dbReference type="Proteomes" id="UP000648187"/>
    </source>
</evidence>
<sequence>MPPFSLAVRAQYLCTVPTRRHNLIYVTYATIVSLSLSHTGFLPFASHSLRQRLTSEWSRSVICCVFIYKKDLK</sequence>
<gene>
    <name evidence="2" type="ORF">HW555_011104</name>
</gene>
<protein>
    <submittedName>
        <fullName evidence="2">Uncharacterized protein</fullName>
    </submittedName>
</protein>
<dbReference type="AlphaFoldDB" id="A0A835L4Y6"/>
<keyword evidence="1" id="KW-1133">Transmembrane helix</keyword>
<dbReference type="Proteomes" id="UP000648187">
    <property type="component" value="Unassembled WGS sequence"/>
</dbReference>
<proteinExistence type="predicted"/>
<keyword evidence="3" id="KW-1185">Reference proteome</keyword>
<keyword evidence="1" id="KW-0472">Membrane</keyword>
<reference evidence="2" key="1">
    <citation type="submission" date="2020-08" db="EMBL/GenBank/DDBJ databases">
        <title>Spodoptera exigua strain:BAW_Kor-Di-RS1 Genome sequencing and assembly.</title>
        <authorList>
            <person name="Kim J."/>
            <person name="Nam H.Y."/>
            <person name="Kwon M."/>
            <person name="Choi J.H."/>
            <person name="Cho S.R."/>
            <person name="Kim G.-H."/>
        </authorList>
    </citation>
    <scope>NUCLEOTIDE SEQUENCE</scope>
    <source>
        <strain evidence="2">BAW_Kor-Di-RS1</strain>
        <tissue evidence="2">Whole-body</tissue>
    </source>
</reference>